<evidence type="ECO:0000313" key="1">
    <source>
        <dbReference type="EMBL" id="CAI8043078.1"/>
    </source>
</evidence>
<evidence type="ECO:0000313" key="2">
    <source>
        <dbReference type="Proteomes" id="UP001174909"/>
    </source>
</evidence>
<protein>
    <submittedName>
        <fullName evidence="1">Uncharacterized protein</fullName>
    </submittedName>
</protein>
<dbReference type="EMBL" id="CASHTH010003298">
    <property type="protein sequence ID" value="CAI8043078.1"/>
    <property type="molecule type" value="Genomic_DNA"/>
</dbReference>
<keyword evidence="2" id="KW-1185">Reference proteome</keyword>
<comment type="caution">
    <text evidence="1">The sequence shown here is derived from an EMBL/GenBank/DDBJ whole genome shotgun (WGS) entry which is preliminary data.</text>
</comment>
<sequence length="89" mass="10057">MSAVTLGSSRKSVITSTVALSPVPTSSRVKFMSLEKEVFPFMAQDGQLFAFDLEALITAESPSWWRELEPKQWERHVHTCLEVIMESVI</sequence>
<dbReference type="AlphaFoldDB" id="A0AA35T7V6"/>
<name>A0AA35T7V6_GEOBA</name>
<gene>
    <name evidence="1" type="ORF">GBAR_LOCUS23904</name>
</gene>
<dbReference type="Proteomes" id="UP001174909">
    <property type="component" value="Unassembled WGS sequence"/>
</dbReference>
<reference evidence="1" key="1">
    <citation type="submission" date="2023-03" db="EMBL/GenBank/DDBJ databases">
        <authorList>
            <person name="Steffen K."/>
            <person name="Cardenas P."/>
        </authorList>
    </citation>
    <scope>NUCLEOTIDE SEQUENCE</scope>
</reference>
<accession>A0AA35T7V6</accession>
<feature type="non-terminal residue" evidence="1">
    <location>
        <position position="1"/>
    </location>
</feature>
<organism evidence="1 2">
    <name type="scientific">Geodia barretti</name>
    <name type="common">Barrett's horny sponge</name>
    <dbReference type="NCBI Taxonomy" id="519541"/>
    <lineage>
        <taxon>Eukaryota</taxon>
        <taxon>Metazoa</taxon>
        <taxon>Porifera</taxon>
        <taxon>Demospongiae</taxon>
        <taxon>Heteroscleromorpha</taxon>
        <taxon>Tetractinellida</taxon>
        <taxon>Astrophorina</taxon>
        <taxon>Geodiidae</taxon>
        <taxon>Geodia</taxon>
    </lineage>
</organism>
<proteinExistence type="predicted"/>